<name>A0A3D8Y9B5_9BACT</name>
<evidence type="ECO:0000256" key="1">
    <source>
        <dbReference type="SAM" id="SignalP"/>
    </source>
</evidence>
<protein>
    <recommendedName>
        <fullName evidence="4">TerB family tellurite resistance protein</fullName>
    </recommendedName>
</protein>
<feature type="chain" id="PRO_5017653312" description="TerB family tellurite resistance protein" evidence="1">
    <location>
        <begin position="23"/>
        <end position="214"/>
    </location>
</feature>
<feature type="signal peptide" evidence="1">
    <location>
        <begin position="1"/>
        <end position="22"/>
    </location>
</feature>
<comment type="caution">
    <text evidence="2">The sequence shown here is derived from an EMBL/GenBank/DDBJ whole genome shotgun (WGS) entry which is preliminary data.</text>
</comment>
<evidence type="ECO:0008006" key="4">
    <source>
        <dbReference type="Google" id="ProtNLM"/>
    </source>
</evidence>
<proteinExistence type="predicted"/>
<keyword evidence="3" id="KW-1185">Reference proteome</keyword>
<dbReference type="Proteomes" id="UP000256373">
    <property type="component" value="Unassembled WGS sequence"/>
</dbReference>
<reference evidence="2 3" key="1">
    <citation type="submission" date="2018-07" db="EMBL/GenBank/DDBJ databases">
        <title>Dyadobacter roseus sp. nov., isolated from rose rhizosphere soil.</title>
        <authorList>
            <person name="Chen L."/>
        </authorList>
    </citation>
    <scope>NUCLEOTIDE SEQUENCE [LARGE SCALE GENOMIC DNA]</scope>
    <source>
        <strain evidence="2 3">RS19</strain>
    </source>
</reference>
<accession>A0A3D8Y9B5</accession>
<organism evidence="2 3">
    <name type="scientific">Dyadobacter luteus</name>
    <dbReference type="NCBI Taxonomy" id="2259619"/>
    <lineage>
        <taxon>Bacteria</taxon>
        <taxon>Pseudomonadati</taxon>
        <taxon>Bacteroidota</taxon>
        <taxon>Cytophagia</taxon>
        <taxon>Cytophagales</taxon>
        <taxon>Spirosomataceae</taxon>
        <taxon>Dyadobacter</taxon>
    </lineage>
</organism>
<evidence type="ECO:0000313" key="3">
    <source>
        <dbReference type="Proteomes" id="UP000256373"/>
    </source>
</evidence>
<dbReference type="AlphaFoldDB" id="A0A3D8Y9B5"/>
<dbReference type="EMBL" id="QNUL01000012">
    <property type="protein sequence ID" value="REA60056.1"/>
    <property type="molecule type" value="Genomic_DNA"/>
</dbReference>
<keyword evidence="1" id="KW-0732">Signal</keyword>
<sequence>MRIMKTISIAILVLLCSNLCQAQNFREWFRQNATQKDYLIGQIAQLKVYLELTEKGYKIAKEGLDIIGQIKEGEFKLHKNRFDSLLIVNPKVGSSSRLQQITELHGRVNDTCEKLPSELDQVFNPGQMAYIEWVLKLVYDDCQSVINNLFLVIRNGNLSMSDDQRIERIELGFRQMQDNYSFVKSFDQKTKLLAAQIRNENAEIGLRKSIHSLN</sequence>
<gene>
    <name evidence="2" type="ORF">DSL64_15335</name>
</gene>
<evidence type="ECO:0000313" key="2">
    <source>
        <dbReference type="EMBL" id="REA60056.1"/>
    </source>
</evidence>